<dbReference type="Pfam" id="PF00583">
    <property type="entry name" value="Acetyltransf_1"/>
    <property type="match status" value="1"/>
</dbReference>
<comment type="catalytic activity">
    <reaction evidence="8">
        <text>kanamycin B + acetyl-CoA = N(6')-acetylkanamycin B + CoA + H(+)</text>
        <dbReference type="Rhea" id="RHEA:16449"/>
        <dbReference type="ChEBI" id="CHEBI:15378"/>
        <dbReference type="ChEBI" id="CHEBI:57287"/>
        <dbReference type="ChEBI" id="CHEBI:57288"/>
        <dbReference type="ChEBI" id="CHEBI:58390"/>
        <dbReference type="ChEBI" id="CHEBI:58549"/>
        <dbReference type="EC" id="2.3.1.82"/>
    </reaction>
</comment>
<evidence type="ECO:0000256" key="1">
    <source>
        <dbReference type="ARBA" id="ARBA00011738"/>
    </source>
</evidence>
<evidence type="ECO:0000256" key="7">
    <source>
        <dbReference type="ARBA" id="ARBA00029660"/>
    </source>
</evidence>
<evidence type="ECO:0000256" key="8">
    <source>
        <dbReference type="ARBA" id="ARBA00048923"/>
    </source>
</evidence>
<dbReference type="Proteomes" id="UP000219452">
    <property type="component" value="Unassembled WGS sequence"/>
</dbReference>
<dbReference type="InterPro" id="IPR024170">
    <property type="entry name" value="Aminoglycoside_N6-AcTrfrase"/>
</dbReference>
<keyword evidence="4 10" id="KW-0808">Transferase</keyword>
<dbReference type="EMBL" id="OCNH01000001">
    <property type="protein sequence ID" value="SOD82584.1"/>
    <property type="molecule type" value="Genomic_DNA"/>
</dbReference>
<evidence type="ECO:0000256" key="2">
    <source>
        <dbReference type="ARBA" id="ARBA00012888"/>
    </source>
</evidence>
<dbReference type="NCBIfam" id="NF043067">
    <property type="entry name" value="AAC_6p_group_E"/>
    <property type="match status" value="1"/>
</dbReference>
<dbReference type="PROSITE" id="PS51186">
    <property type="entry name" value="GNAT"/>
    <property type="match status" value="1"/>
</dbReference>
<dbReference type="EC" id="2.3.1.82" evidence="2"/>
<sequence>MEIEPLSRYTLNAVVDLVLELWPDCTFDEELQNYTRLIGSENDGCYLAKAGESYMAFVHVSRRHDYVEGSVALPVAYIEGIYVKRLYRKQGVAKKLIQAAEDWAKQKGLTQIASDTEITNITSIDFHKKAGFEEVERIVCFIKDIH</sequence>
<dbReference type="Gene3D" id="3.40.630.30">
    <property type="match status" value="1"/>
</dbReference>
<dbReference type="PIRSF" id="PIRSF000452">
    <property type="entry name" value="6-N-acetyltransf"/>
    <property type="match status" value="1"/>
</dbReference>
<evidence type="ECO:0000313" key="11">
    <source>
        <dbReference type="Proteomes" id="UP000219452"/>
    </source>
</evidence>
<evidence type="ECO:0000256" key="5">
    <source>
        <dbReference type="ARBA" id="ARBA00023251"/>
    </source>
</evidence>
<evidence type="ECO:0000259" key="9">
    <source>
        <dbReference type="PROSITE" id="PS51186"/>
    </source>
</evidence>
<dbReference type="GO" id="GO:0047663">
    <property type="term" value="F:aminoglycoside 6'-N-acetyltransferase activity"/>
    <property type="evidence" value="ECO:0007669"/>
    <property type="project" value="UniProtKB-EC"/>
</dbReference>
<accession>A0A286FIG8</accession>
<protein>
    <recommendedName>
        <fullName evidence="3">Aminoglycoside N(6')-acetyltransferase type 1</fullName>
        <ecNumber evidence="2">2.3.1.82</ecNumber>
    </recommendedName>
    <alternativeName>
        <fullName evidence="7">Aminoglycoside resistance protein</fullName>
    </alternativeName>
</protein>
<evidence type="ECO:0000256" key="3">
    <source>
        <dbReference type="ARBA" id="ARBA00017677"/>
    </source>
</evidence>
<dbReference type="PANTHER" id="PTHR43072:SF23">
    <property type="entry name" value="UPF0039 PROTEIN C11D3.02C"/>
    <property type="match status" value="1"/>
</dbReference>
<comment type="subunit">
    <text evidence="1">Homodimer.</text>
</comment>
<keyword evidence="6" id="KW-0012">Acyltransferase</keyword>
<dbReference type="PANTHER" id="PTHR43072">
    <property type="entry name" value="N-ACETYLTRANSFERASE"/>
    <property type="match status" value="1"/>
</dbReference>
<evidence type="ECO:0000256" key="4">
    <source>
        <dbReference type="ARBA" id="ARBA00022679"/>
    </source>
</evidence>
<dbReference type="InterPro" id="IPR000182">
    <property type="entry name" value="GNAT_dom"/>
</dbReference>
<gene>
    <name evidence="10" type="ORF">SAMN06269250_2190</name>
</gene>
<evidence type="ECO:0000313" key="10">
    <source>
        <dbReference type="EMBL" id="SOD82584.1"/>
    </source>
</evidence>
<reference evidence="11" key="1">
    <citation type="submission" date="2017-09" db="EMBL/GenBank/DDBJ databases">
        <authorList>
            <person name="Varghese N."/>
            <person name="Submissions S."/>
        </authorList>
    </citation>
    <scope>NUCLEOTIDE SEQUENCE [LARGE SCALE GENOMIC DNA]</scope>
    <source>
        <strain evidence="11">DSM 29961</strain>
    </source>
</reference>
<feature type="domain" description="N-acetyltransferase" evidence="9">
    <location>
        <begin position="1"/>
        <end position="146"/>
    </location>
</feature>
<proteinExistence type="predicted"/>
<keyword evidence="5" id="KW-0046">Antibiotic resistance</keyword>
<dbReference type="SUPFAM" id="SSF55729">
    <property type="entry name" value="Acyl-CoA N-acyltransferases (Nat)"/>
    <property type="match status" value="1"/>
</dbReference>
<evidence type="ECO:0000256" key="6">
    <source>
        <dbReference type="ARBA" id="ARBA00023315"/>
    </source>
</evidence>
<dbReference type="AlphaFoldDB" id="A0A286FIG8"/>
<dbReference type="RefSeq" id="WP_097125735.1">
    <property type="nucleotide sequence ID" value="NZ_OCNH01000001.1"/>
</dbReference>
<dbReference type="GO" id="GO:0046677">
    <property type="term" value="P:response to antibiotic"/>
    <property type="evidence" value="ECO:0007669"/>
    <property type="project" value="UniProtKB-KW"/>
</dbReference>
<dbReference type="InterPro" id="IPR016181">
    <property type="entry name" value="Acyl_CoA_acyltransferase"/>
</dbReference>
<dbReference type="OrthoDB" id="9799096at2"/>
<dbReference type="CDD" id="cd04301">
    <property type="entry name" value="NAT_SF"/>
    <property type="match status" value="1"/>
</dbReference>
<name>A0A286FIG8_9BACT</name>
<keyword evidence="11" id="KW-1185">Reference proteome</keyword>
<organism evidence="10 11">
    <name type="scientific">Spirosoma fluviale</name>
    <dbReference type="NCBI Taxonomy" id="1597977"/>
    <lineage>
        <taxon>Bacteria</taxon>
        <taxon>Pseudomonadati</taxon>
        <taxon>Bacteroidota</taxon>
        <taxon>Cytophagia</taxon>
        <taxon>Cytophagales</taxon>
        <taxon>Cytophagaceae</taxon>
        <taxon>Spirosoma</taxon>
    </lineage>
</organism>